<dbReference type="InterPro" id="IPR036869">
    <property type="entry name" value="J_dom_sf"/>
</dbReference>
<accession>A0A6C0HY90</accession>
<evidence type="ECO:0000313" key="1">
    <source>
        <dbReference type="EMBL" id="QHT85085.1"/>
    </source>
</evidence>
<dbReference type="SUPFAM" id="SSF46565">
    <property type="entry name" value="Chaperone J-domain"/>
    <property type="match status" value="1"/>
</dbReference>
<protein>
    <recommendedName>
        <fullName evidence="2">J domain-containing protein</fullName>
    </recommendedName>
</protein>
<sequence length="311" mass="36760">MSKKEKKVDLNIDNYNLEDVLNLFKIPVDFDETDLKRAKQIVLKTHPDKSHLDPEYFRFYSKAYKMLFTIWEFRKRGDVNKNNKNTEYSIDDIDNGLDDENKRVLLDNFFEKNGKFKTNGDFNRWFNKEFDKNKIQNEAEQKGYENWLRSDEDEANTNMGNISMATMSEEFEKKKSQMRAIAKREEIMELNSGRGQACDLSTDAPGSFNSDMFSSLPYQDLHQAHTESVIPVTHEDFENRQQFKNVNEFVSYRDKQDTRPLSETQAMEYLNNRNKKDEEMAVSRAYQLAKQTELAKQKNSEFWSGLLMLKK</sequence>
<reference evidence="1" key="1">
    <citation type="journal article" date="2020" name="Nature">
        <title>Giant virus diversity and host interactions through global metagenomics.</title>
        <authorList>
            <person name="Schulz F."/>
            <person name="Roux S."/>
            <person name="Paez-Espino D."/>
            <person name="Jungbluth S."/>
            <person name="Walsh D.A."/>
            <person name="Denef V.J."/>
            <person name="McMahon K.D."/>
            <person name="Konstantinidis K.T."/>
            <person name="Eloe-Fadrosh E.A."/>
            <person name="Kyrpides N.C."/>
            <person name="Woyke T."/>
        </authorList>
    </citation>
    <scope>NUCLEOTIDE SEQUENCE</scope>
    <source>
        <strain evidence="1">GVMAG-M-3300023184-178</strain>
    </source>
</reference>
<proteinExistence type="predicted"/>
<evidence type="ECO:0008006" key="2">
    <source>
        <dbReference type="Google" id="ProtNLM"/>
    </source>
</evidence>
<dbReference type="EMBL" id="MN740031">
    <property type="protein sequence ID" value="QHT85085.1"/>
    <property type="molecule type" value="Genomic_DNA"/>
</dbReference>
<dbReference type="AlphaFoldDB" id="A0A6C0HY90"/>
<name>A0A6C0HY90_9ZZZZ</name>
<organism evidence="1">
    <name type="scientific">viral metagenome</name>
    <dbReference type="NCBI Taxonomy" id="1070528"/>
    <lineage>
        <taxon>unclassified sequences</taxon>
        <taxon>metagenomes</taxon>
        <taxon>organismal metagenomes</taxon>
    </lineage>
</organism>